<evidence type="ECO:0000313" key="1">
    <source>
        <dbReference type="EMBL" id="KAK8860826.1"/>
    </source>
</evidence>
<sequence length="99" mass="11902">MMNHKVDINIRQSETNDNLLCEILSVERLKKLLSTDKFEYTNDDIMKSMKGTLYPYEREVFELFLNGLLYDDKESLIKIKLDFTNEQLSMIFSYDLYQR</sequence>
<evidence type="ECO:0000313" key="2">
    <source>
        <dbReference type="Proteomes" id="UP001470230"/>
    </source>
</evidence>
<dbReference type="EMBL" id="JAPFFF010000018">
    <property type="protein sequence ID" value="KAK8860826.1"/>
    <property type="molecule type" value="Genomic_DNA"/>
</dbReference>
<protein>
    <submittedName>
        <fullName evidence="1">Uncharacterized protein</fullName>
    </submittedName>
</protein>
<dbReference type="Proteomes" id="UP001470230">
    <property type="component" value="Unassembled WGS sequence"/>
</dbReference>
<reference evidence="1 2" key="1">
    <citation type="submission" date="2024-04" db="EMBL/GenBank/DDBJ databases">
        <title>Tritrichomonas musculus Genome.</title>
        <authorList>
            <person name="Alves-Ferreira E."/>
            <person name="Grigg M."/>
            <person name="Lorenzi H."/>
            <person name="Galac M."/>
        </authorList>
    </citation>
    <scope>NUCLEOTIDE SEQUENCE [LARGE SCALE GENOMIC DNA]</scope>
    <source>
        <strain evidence="1 2">EAF2021</strain>
    </source>
</reference>
<organism evidence="1 2">
    <name type="scientific">Tritrichomonas musculus</name>
    <dbReference type="NCBI Taxonomy" id="1915356"/>
    <lineage>
        <taxon>Eukaryota</taxon>
        <taxon>Metamonada</taxon>
        <taxon>Parabasalia</taxon>
        <taxon>Tritrichomonadida</taxon>
        <taxon>Tritrichomonadidae</taxon>
        <taxon>Tritrichomonas</taxon>
    </lineage>
</organism>
<name>A0ABR2ICU7_9EUKA</name>
<keyword evidence="2" id="KW-1185">Reference proteome</keyword>
<comment type="caution">
    <text evidence="1">The sequence shown here is derived from an EMBL/GenBank/DDBJ whole genome shotgun (WGS) entry which is preliminary data.</text>
</comment>
<accession>A0ABR2ICU7</accession>
<gene>
    <name evidence="1" type="ORF">M9Y10_012518</name>
</gene>
<proteinExistence type="predicted"/>